<gene>
    <name evidence="2" type="ORF">GCM10010145_56700</name>
</gene>
<reference evidence="2" key="1">
    <citation type="journal article" date="2014" name="Int. J. Syst. Evol. Microbiol.">
        <title>Complete genome sequence of Corynebacterium casei LMG S-19264T (=DSM 44701T), isolated from a smear-ripened cheese.</title>
        <authorList>
            <consortium name="US DOE Joint Genome Institute (JGI-PGF)"/>
            <person name="Walter F."/>
            <person name="Albersmeier A."/>
            <person name="Kalinowski J."/>
            <person name="Ruckert C."/>
        </authorList>
    </citation>
    <scope>NUCLEOTIDE SEQUENCE</scope>
    <source>
        <strain evidence="2">JCM 3131</strain>
    </source>
</reference>
<evidence type="ECO:0000313" key="2">
    <source>
        <dbReference type="EMBL" id="GGQ79720.1"/>
    </source>
</evidence>
<feature type="compositionally biased region" description="Low complexity" evidence="1">
    <location>
        <begin position="1"/>
        <end position="11"/>
    </location>
</feature>
<organism evidence="2 3">
    <name type="scientific">Streptomyces ruber</name>
    <dbReference type="NCBI Taxonomy" id="83378"/>
    <lineage>
        <taxon>Bacteria</taxon>
        <taxon>Bacillati</taxon>
        <taxon>Actinomycetota</taxon>
        <taxon>Actinomycetes</taxon>
        <taxon>Kitasatosporales</taxon>
        <taxon>Streptomycetaceae</taxon>
        <taxon>Streptomyces</taxon>
    </lineage>
</organism>
<feature type="compositionally biased region" description="Basic and acidic residues" evidence="1">
    <location>
        <begin position="31"/>
        <end position="53"/>
    </location>
</feature>
<proteinExistence type="predicted"/>
<evidence type="ECO:0000313" key="3">
    <source>
        <dbReference type="Proteomes" id="UP000620156"/>
    </source>
</evidence>
<dbReference type="EMBL" id="BMQK01000017">
    <property type="protein sequence ID" value="GGQ79720.1"/>
    <property type="molecule type" value="Genomic_DNA"/>
</dbReference>
<reference evidence="2" key="2">
    <citation type="submission" date="2020-09" db="EMBL/GenBank/DDBJ databases">
        <authorList>
            <person name="Sun Q."/>
            <person name="Ohkuma M."/>
        </authorList>
    </citation>
    <scope>NUCLEOTIDE SEQUENCE</scope>
    <source>
        <strain evidence="2">JCM 3131</strain>
    </source>
</reference>
<evidence type="ECO:0000256" key="1">
    <source>
        <dbReference type="SAM" id="MobiDB-lite"/>
    </source>
</evidence>
<sequence>MPPAARRPSPGRGEERWAYRAGRQAEAGEQCLHRDGAGEAGGHDRLDQGDGARLEPGGAVRVAGVEGVHGRPEMPGAAFATVLTYPAPPIAYSARTYSSQSV</sequence>
<feature type="region of interest" description="Disordered" evidence="1">
    <location>
        <begin position="1"/>
        <end position="55"/>
    </location>
</feature>
<accession>A0A918BP74</accession>
<dbReference type="Proteomes" id="UP000620156">
    <property type="component" value="Unassembled WGS sequence"/>
</dbReference>
<dbReference type="AlphaFoldDB" id="A0A918BP74"/>
<keyword evidence="3" id="KW-1185">Reference proteome</keyword>
<comment type="caution">
    <text evidence="2">The sequence shown here is derived from an EMBL/GenBank/DDBJ whole genome shotgun (WGS) entry which is preliminary data.</text>
</comment>
<name>A0A918BP74_9ACTN</name>
<protein>
    <submittedName>
        <fullName evidence="2">Uncharacterized protein</fullName>
    </submittedName>
</protein>